<reference evidence="10" key="1">
    <citation type="submission" date="2016-10" db="EMBL/GenBank/DDBJ databases">
        <authorList>
            <person name="Varghese N."/>
            <person name="Submissions S."/>
        </authorList>
    </citation>
    <scope>NUCLEOTIDE SEQUENCE [LARGE SCALE GENOMIC DNA]</scope>
    <source>
        <strain evidence="10">DSM 3695</strain>
    </source>
</reference>
<dbReference type="EMBL" id="FOJG01000002">
    <property type="protein sequence ID" value="SEW51574.1"/>
    <property type="molecule type" value="Genomic_DNA"/>
</dbReference>
<evidence type="ECO:0000256" key="5">
    <source>
        <dbReference type="ARBA" id="ARBA00023163"/>
    </source>
</evidence>
<dbReference type="InterPro" id="IPR036388">
    <property type="entry name" value="WH-like_DNA-bd_sf"/>
</dbReference>
<dbReference type="PANTHER" id="PTHR43133">
    <property type="entry name" value="RNA POLYMERASE ECF-TYPE SIGMA FACTO"/>
    <property type="match status" value="1"/>
</dbReference>
<evidence type="ECO:0000256" key="3">
    <source>
        <dbReference type="ARBA" id="ARBA00023082"/>
    </source>
</evidence>
<dbReference type="CDD" id="cd06171">
    <property type="entry name" value="Sigma70_r4"/>
    <property type="match status" value="1"/>
</dbReference>
<dbReference type="Proteomes" id="UP000199310">
    <property type="component" value="Unassembled WGS sequence"/>
</dbReference>
<dbReference type="STRING" id="29529.SAMN04488122_4330"/>
<name>A0A1I0S752_9BACT</name>
<dbReference type="PANTHER" id="PTHR43133:SF46">
    <property type="entry name" value="RNA POLYMERASE SIGMA-70 FACTOR ECF SUBFAMILY"/>
    <property type="match status" value="1"/>
</dbReference>
<evidence type="ECO:0000313" key="9">
    <source>
        <dbReference type="EMBL" id="SEW51574.1"/>
    </source>
</evidence>
<keyword evidence="3 6" id="KW-0731">Sigma factor</keyword>
<dbReference type="InterPro" id="IPR014327">
    <property type="entry name" value="RNA_pol_sigma70_bacteroid"/>
</dbReference>
<dbReference type="GO" id="GO:0016987">
    <property type="term" value="F:sigma factor activity"/>
    <property type="evidence" value="ECO:0007669"/>
    <property type="project" value="UniProtKB-KW"/>
</dbReference>
<dbReference type="InterPro" id="IPR007627">
    <property type="entry name" value="RNA_pol_sigma70_r2"/>
</dbReference>
<evidence type="ECO:0000259" key="7">
    <source>
        <dbReference type="Pfam" id="PF04542"/>
    </source>
</evidence>
<organism evidence="9 10">
    <name type="scientific">Chitinophaga arvensicola</name>
    <dbReference type="NCBI Taxonomy" id="29529"/>
    <lineage>
        <taxon>Bacteria</taxon>
        <taxon>Pseudomonadati</taxon>
        <taxon>Bacteroidota</taxon>
        <taxon>Chitinophagia</taxon>
        <taxon>Chitinophagales</taxon>
        <taxon>Chitinophagaceae</taxon>
        <taxon>Chitinophaga</taxon>
    </lineage>
</organism>
<dbReference type="SUPFAM" id="SSF88946">
    <property type="entry name" value="Sigma2 domain of RNA polymerase sigma factors"/>
    <property type="match status" value="1"/>
</dbReference>
<dbReference type="Gene3D" id="1.10.1740.10">
    <property type="match status" value="1"/>
</dbReference>
<dbReference type="PROSITE" id="PS01063">
    <property type="entry name" value="SIGMA70_ECF"/>
    <property type="match status" value="1"/>
</dbReference>
<keyword evidence="5 6" id="KW-0804">Transcription</keyword>
<dbReference type="GO" id="GO:0003677">
    <property type="term" value="F:DNA binding"/>
    <property type="evidence" value="ECO:0007669"/>
    <property type="project" value="UniProtKB-KW"/>
</dbReference>
<dbReference type="InterPro" id="IPR013249">
    <property type="entry name" value="RNA_pol_sigma70_r4_t2"/>
</dbReference>
<accession>A0A1I0S752</accession>
<protein>
    <recommendedName>
        <fullName evidence="6">RNA polymerase sigma factor</fullName>
    </recommendedName>
</protein>
<dbReference type="GO" id="GO:0006352">
    <property type="term" value="P:DNA-templated transcription initiation"/>
    <property type="evidence" value="ECO:0007669"/>
    <property type="project" value="InterPro"/>
</dbReference>
<dbReference type="SUPFAM" id="SSF88659">
    <property type="entry name" value="Sigma3 and sigma4 domains of RNA polymerase sigma factors"/>
    <property type="match status" value="1"/>
</dbReference>
<proteinExistence type="inferred from homology"/>
<keyword evidence="2 6" id="KW-0805">Transcription regulation</keyword>
<dbReference type="Pfam" id="PF04542">
    <property type="entry name" value="Sigma70_r2"/>
    <property type="match status" value="1"/>
</dbReference>
<evidence type="ECO:0000313" key="10">
    <source>
        <dbReference type="Proteomes" id="UP000199310"/>
    </source>
</evidence>
<evidence type="ECO:0000256" key="2">
    <source>
        <dbReference type="ARBA" id="ARBA00023015"/>
    </source>
</evidence>
<dbReference type="Gene3D" id="1.10.10.10">
    <property type="entry name" value="Winged helix-like DNA-binding domain superfamily/Winged helix DNA-binding domain"/>
    <property type="match status" value="1"/>
</dbReference>
<dbReference type="InterPro" id="IPR014284">
    <property type="entry name" value="RNA_pol_sigma-70_dom"/>
</dbReference>
<dbReference type="InterPro" id="IPR013324">
    <property type="entry name" value="RNA_pol_sigma_r3/r4-like"/>
</dbReference>
<dbReference type="InterPro" id="IPR039425">
    <property type="entry name" value="RNA_pol_sigma-70-like"/>
</dbReference>
<dbReference type="InterPro" id="IPR000838">
    <property type="entry name" value="RNA_pol_sigma70_ECF_CS"/>
</dbReference>
<dbReference type="NCBIfam" id="TIGR02985">
    <property type="entry name" value="Sig70_bacteroi1"/>
    <property type="match status" value="1"/>
</dbReference>
<dbReference type="InterPro" id="IPR013325">
    <property type="entry name" value="RNA_pol_sigma_r2"/>
</dbReference>
<evidence type="ECO:0000256" key="1">
    <source>
        <dbReference type="ARBA" id="ARBA00010641"/>
    </source>
</evidence>
<evidence type="ECO:0000259" key="8">
    <source>
        <dbReference type="Pfam" id="PF08281"/>
    </source>
</evidence>
<dbReference type="Pfam" id="PF08281">
    <property type="entry name" value="Sigma70_r4_2"/>
    <property type="match status" value="1"/>
</dbReference>
<comment type="similarity">
    <text evidence="1 6">Belongs to the sigma-70 factor family. ECF subfamily.</text>
</comment>
<evidence type="ECO:0000256" key="4">
    <source>
        <dbReference type="ARBA" id="ARBA00023125"/>
    </source>
</evidence>
<feature type="domain" description="RNA polymerase sigma factor 70 region 4 type 2" evidence="8">
    <location>
        <begin position="123"/>
        <end position="173"/>
    </location>
</feature>
<keyword evidence="10" id="KW-1185">Reference proteome</keyword>
<dbReference type="AlphaFoldDB" id="A0A1I0S752"/>
<feature type="domain" description="RNA polymerase sigma-70 region 2" evidence="7">
    <location>
        <begin position="27"/>
        <end position="93"/>
    </location>
</feature>
<sequence length="195" mass="23193">MPEKDLHTDQLLFVSIADGDGHAFAQLFRQYYEPLRANAYKLMKSAFWAEEVVQEVFLYVWAERKTLVEIDQPAAYLYRVTANRCLNRLRRQELESRMQYFVSQALHDSHHDDLSGYRKLEKLITEATGRLPAQQQRIFRLQQEEGLSYQEIASRLGISKNTVRNHMVQTLKSIRQYLQQYGDFYLLLFSVWFLF</sequence>
<evidence type="ECO:0000256" key="6">
    <source>
        <dbReference type="RuleBase" id="RU000716"/>
    </source>
</evidence>
<dbReference type="NCBIfam" id="TIGR02937">
    <property type="entry name" value="sigma70-ECF"/>
    <property type="match status" value="1"/>
</dbReference>
<dbReference type="RefSeq" id="WP_177192275.1">
    <property type="nucleotide sequence ID" value="NZ_FOJG01000002.1"/>
</dbReference>
<keyword evidence="4 6" id="KW-0238">DNA-binding</keyword>
<gene>
    <name evidence="9" type="ORF">SAMN04488122_4330</name>
</gene>